<dbReference type="InterPro" id="IPR052552">
    <property type="entry name" value="YeaO-like"/>
</dbReference>
<name>A0AAE3HJ37_9GAMM</name>
<evidence type="ECO:0000313" key="2">
    <source>
        <dbReference type="Proteomes" id="UP001204445"/>
    </source>
</evidence>
<protein>
    <submittedName>
        <fullName evidence="1">Uncharacterized protein YeaO (DUF488 family)</fullName>
    </submittedName>
</protein>
<evidence type="ECO:0000313" key="1">
    <source>
        <dbReference type="EMBL" id="MCS3903210.1"/>
    </source>
</evidence>
<dbReference type="PANTHER" id="PTHR36849">
    <property type="entry name" value="CYTOPLASMIC PROTEIN-RELATED"/>
    <property type="match status" value="1"/>
</dbReference>
<dbReference type="PANTHER" id="PTHR36849:SF1">
    <property type="entry name" value="CYTOPLASMIC PROTEIN"/>
    <property type="match status" value="1"/>
</dbReference>
<gene>
    <name evidence="1" type="ORF">J2T55_001230</name>
</gene>
<dbReference type="EMBL" id="JANUCT010000007">
    <property type="protein sequence ID" value="MCS3903210.1"/>
    <property type="molecule type" value="Genomic_DNA"/>
</dbReference>
<dbReference type="AlphaFoldDB" id="A0AAE3HJ37"/>
<organism evidence="1 2">
    <name type="scientific">Methylohalomonas lacus</name>
    <dbReference type="NCBI Taxonomy" id="398773"/>
    <lineage>
        <taxon>Bacteria</taxon>
        <taxon>Pseudomonadati</taxon>
        <taxon>Pseudomonadota</taxon>
        <taxon>Gammaproteobacteria</taxon>
        <taxon>Methylohalomonadales</taxon>
        <taxon>Methylohalomonadaceae</taxon>
        <taxon>Methylohalomonas</taxon>
    </lineage>
</organism>
<proteinExistence type="predicted"/>
<sequence>MSTRIASKRIYAPSEPGDGCRVLVDRIWPRGVRKADAAIDHWLKDVAPSKTLRQWFGHDPERFAEFRRRYQTELDNNRDAVDELIDLARQNSALTLIYAARDSEHNHAVVLADYLQQQLESS</sequence>
<accession>A0AAE3HJ37</accession>
<comment type="caution">
    <text evidence="1">The sequence shown here is derived from an EMBL/GenBank/DDBJ whole genome shotgun (WGS) entry which is preliminary data.</text>
</comment>
<dbReference type="Proteomes" id="UP001204445">
    <property type="component" value="Unassembled WGS sequence"/>
</dbReference>
<keyword evidence="2" id="KW-1185">Reference proteome</keyword>
<dbReference type="Pfam" id="PF22752">
    <property type="entry name" value="DUF488-N3i"/>
    <property type="match status" value="1"/>
</dbReference>
<reference evidence="1" key="1">
    <citation type="submission" date="2022-08" db="EMBL/GenBank/DDBJ databases">
        <title>Genomic Encyclopedia of Type Strains, Phase III (KMG-III): the genomes of soil and plant-associated and newly described type strains.</title>
        <authorList>
            <person name="Whitman W."/>
        </authorList>
    </citation>
    <scope>NUCLEOTIDE SEQUENCE</scope>
    <source>
        <strain evidence="1">HMT 1</strain>
    </source>
</reference>